<gene>
    <name evidence="4" type="ORF">Ciccas_005804</name>
</gene>
<dbReference type="AlphaFoldDB" id="A0ABD2Q7M1"/>
<dbReference type="PANTHER" id="PTHR11216:SF174">
    <property type="entry name" value="GH06923P"/>
    <property type="match status" value="1"/>
</dbReference>
<dbReference type="CDD" id="cd00052">
    <property type="entry name" value="EH"/>
    <property type="match status" value="1"/>
</dbReference>
<evidence type="ECO:0000313" key="4">
    <source>
        <dbReference type="EMBL" id="KAL3315564.1"/>
    </source>
</evidence>
<name>A0ABD2Q7M1_9PLAT</name>
<evidence type="ECO:0000256" key="1">
    <source>
        <dbReference type="ARBA" id="ARBA00022837"/>
    </source>
</evidence>
<evidence type="ECO:0000313" key="5">
    <source>
        <dbReference type="Proteomes" id="UP001626550"/>
    </source>
</evidence>
<dbReference type="Gene3D" id="1.10.238.10">
    <property type="entry name" value="EF-hand"/>
    <property type="match status" value="1"/>
</dbReference>
<evidence type="ECO:0000259" key="3">
    <source>
        <dbReference type="PROSITE" id="PS50222"/>
    </source>
</evidence>
<feature type="domain" description="EF-hand" evidence="3">
    <location>
        <begin position="47"/>
        <end position="82"/>
    </location>
</feature>
<dbReference type="PROSITE" id="PS50222">
    <property type="entry name" value="EF_HAND_2"/>
    <property type="match status" value="1"/>
</dbReference>
<dbReference type="PROSITE" id="PS50031">
    <property type="entry name" value="EH"/>
    <property type="match status" value="1"/>
</dbReference>
<dbReference type="EMBL" id="JBJKFK010000721">
    <property type="protein sequence ID" value="KAL3315564.1"/>
    <property type="molecule type" value="Genomic_DNA"/>
</dbReference>
<dbReference type="InterPro" id="IPR000261">
    <property type="entry name" value="EH_dom"/>
</dbReference>
<evidence type="ECO:0000259" key="2">
    <source>
        <dbReference type="PROSITE" id="PS50031"/>
    </source>
</evidence>
<proteinExistence type="predicted"/>
<feature type="domain" description="EH" evidence="2">
    <location>
        <begin position="14"/>
        <end position="103"/>
    </location>
</feature>
<protein>
    <submittedName>
        <fullName evidence="4">Uncharacterized protein</fullName>
    </submittedName>
</protein>
<keyword evidence="5" id="KW-1185">Reference proteome</keyword>
<dbReference type="InterPro" id="IPR011992">
    <property type="entry name" value="EF-hand-dom_pair"/>
</dbReference>
<sequence length="268" mass="30050">MDLEDEIWQISNQQKAYYLSQFIRLQPKPDAFLSGQNVKKFFEKSKLEMGELSRIWELSDVSNDGYLSLGEFTVAMHLIVLRLNGIFLPPVLPESLKKIATTSAFTPMHPPEIESPDLIEFPSNEPEIKQQVSNLSDSTSLSGSVLNFDSRPVLSEKVAHPKAIRAEPRPLPPPRLAVQSLNSEPLTDVLLPSLVKKHENGLIGLPNINLLAEFEESQLIAIVDALKTGCSKIESDNNSLGIELMRIQQQRIVLELLHEHLSPLDQNF</sequence>
<dbReference type="Proteomes" id="UP001626550">
    <property type="component" value="Unassembled WGS sequence"/>
</dbReference>
<dbReference type="SUPFAM" id="SSF47473">
    <property type="entry name" value="EF-hand"/>
    <property type="match status" value="1"/>
</dbReference>
<organism evidence="4 5">
    <name type="scientific">Cichlidogyrus casuarinus</name>
    <dbReference type="NCBI Taxonomy" id="1844966"/>
    <lineage>
        <taxon>Eukaryota</taxon>
        <taxon>Metazoa</taxon>
        <taxon>Spiralia</taxon>
        <taxon>Lophotrochozoa</taxon>
        <taxon>Platyhelminthes</taxon>
        <taxon>Monogenea</taxon>
        <taxon>Monopisthocotylea</taxon>
        <taxon>Dactylogyridea</taxon>
        <taxon>Ancyrocephalidae</taxon>
        <taxon>Cichlidogyrus</taxon>
    </lineage>
</organism>
<dbReference type="InterPro" id="IPR018247">
    <property type="entry name" value="EF_Hand_1_Ca_BS"/>
</dbReference>
<dbReference type="SMART" id="SM00027">
    <property type="entry name" value="EH"/>
    <property type="match status" value="1"/>
</dbReference>
<keyword evidence="1" id="KW-0106">Calcium</keyword>
<comment type="caution">
    <text evidence="4">The sequence shown here is derived from an EMBL/GenBank/DDBJ whole genome shotgun (WGS) entry which is preliminary data.</text>
</comment>
<dbReference type="InterPro" id="IPR002048">
    <property type="entry name" value="EF_hand_dom"/>
</dbReference>
<dbReference type="Pfam" id="PF12763">
    <property type="entry name" value="EH"/>
    <property type="match status" value="1"/>
</dbReference>
<dbReference type="PROSITE" id="PS00018">
    <property type="entry name" value="EF_HAND_1"/>
    <property type="match status" value="1"/>
</dbReference>
<accession>A0ABD2Q7M1</accession>
<dbReference type="PANTHER" id="PTHR11216">
    <property type="entry name" value="EH DOMAIN"/>
    <property type="match status" value="1"/>
</dbReference>
<reference evidence="4 5" key="1">
    <citation type="submission" date="2024-11" db="EMBL/GenBank/DDBJ databases">
        <title>Adaptive evolution of stress response genes in parasites aligns with host niche diversity.</title>
        <authorList>
            <person name="Hahn C."/>
            <person name="Resl P."/>
        </authorList>
    </citation>
    <scope>NUCLEOTIDE SEQUENCE [LARGE SCALE GENOMIC DNA]</scope>
    <source>
        <strain evidence="4">EGGRZ-B1_66</strain>
        <tissue evidence="4">Body</tissue>
    </source>
</reference>